<comment type="caution">
    <text evidence="2">The sequence shown here is derived from an EMBL/GenBank/DDBJ whole genome shotgun (WGS) entry which is preliminary data.</text>
</comment>
<evidence type="ECO:0000313" key="2">
    <source>
        <dbReference type="EMBL" id="KAL3389882.1"/>
    </source>
</evidence>
<proteinExistence type="predicted"/>
<dbReference type="EMBL" id="JBJJXI010000122">
    <property type="protein sequence ID" value="KAL3389882.1"/>
    <property type="molecule type" value="Genomic_DNA"/>
</dbReference>
<protein>
    <submittedName>
        <fullName evidence="2">Uncharacterized protein</fullName>
    </submittedName>
</protein>
<reference evidence="2 3" key="1">
    <citation type="journal article" date="2024" name="bioRxiv">
        <title>A reference genome for Trichogramma kaykai: A tiny desert-dwelling parasitoid wasp with competing sex-ratio distorters.</title>
        <authorList>
            <person name="Culotta J."/>
            <person name="Lindsey A.R."/>
        </authorList>
    </citation>
    <scope>NUCLEOTIDE SEQUENCE [LARGE SCALE GENOMIC DNA]</scope>
    <source>
        <strain evidence="2 3">KSX58</strain>
    </source>
</reference>
<accession>A0ABD2WAD7</accession>
<organism evidence="2 3">
    <name type="scientific">Trichogramma kaykai</name>
    <dbReference type="NCBI Taxonomy" id="54128"/>
    <lineage>
        <taxon>Eukaryota</taxon>
        <taxon>Metazoa</taxon>
        <taxon>Ecdysozoa</taxon>
        <taxon>Arthropoda</taxon>
        <taxon>Hexapoda</taxon>
        <taxon>Insecta</taxon>
        <taxon>Pterygota</taxon>
        <taxon>Neoptera</taxon>
        <taxon>Endopterygota</taxon>
        <taxon>Hymenoptera</taxon>
        <taxon>Apocrita</taxon>
        <taxon>Proctotrupomorpha</taxon>
        <taxon>Chalcidoidea</taxon>
        <taxon>Trichogrammatidae</taxon>
        <taxon>Trichogramma</taxon>
    </lineage>
</organism>
<keyword evidence="3" id="KW-1185">Reference proteome</keyword>
<name>A0ABD2WAD7_9HYME</name>
<dbReference type="AlphaFoldDB" id="A0ABD2WAD7"/>
<evidence type="ECO:0000313" key="3">
    <source>
        <dbReference type="Proteomes" id="UP001627154"/>
    </source>
</evidence>
<sequence length="91" mass="9912">MSDYELKVVKSTVNQEIPIITLLDVAVKLGEILDVSTTYHPEKYTKTITIRYYPYAYPGTMPAPTPAPVTTSPQEPLAPSGVIPTASSQES</sequence>
<evidence type="ECO:0000256" key="1">
    <source>
        <dbReference type="SAM" id="MobiDB-lite"/>
    </source>
</evidence>
<dbReference type="Proteomes" id="UP001627154">
    <property type="component" value="Unassembled WGS sequence"/>
</dbReference>
<feature type="region of interest" description="Disordered" evidence="1">
    <location>
        <begin position="63"/>
        <end position="91"/>
    </location>
</feature>
<gene>
    <name evidence="2" type="ORF">TKK_015239</name>
</gene>